<dbReference type="STRING" id="1837282.A6F49_07190"/>
<proteinExistence type="inferred from homology"/>
<protein>
    <submittedName>
        <fullName evidence="5">Peptide ABC transporter substrate-binding protein</fullName>
    </submittedName>
</protein>
<evidence type="ECO:0000256" key="2">
    <source>
        <dbReference type="ARBA" id="ARBA00005695"/>
    </source>
</evidence>
<dbReference type="InterPro" id="IPR023765">
    <property type="entry name" value="SBP_5_CS"/>
</dbReference>
<dbReference type="GO" id="GO:0015833">
    <property type="term" value="P:peptide transport"/>
    <property type="evidence" value="ECO:0007669"/>
    <property type="project" value="TreeGrafter"/>
</dbReference>
<evidence type="ECO:0000256" key="3">
    <source>
        <dbReference type="ARBA" id="ARBA00022729"/>
    </source>
</evidence>
<evidence type="ECO:0000313" key="6">
    <source>
        <dbReference type="Proteomes" id="UP000078292"/>
    </source>
</evidence>
<dbReference type="Gene3D" id="3.90.76.10">
    <property type="entry name" value="Dipeptide-binding Protein, Domain 1"/>
    <property type="match status" value="1"/>
</dbReference>
<dbReference type="InterPro" id="IPR039424">
    <property type="entry name" value="SBP_5"/>
</dbReference>
<feature type="domain" description="Solute-binding protein family 5" evidence="4">
    <location>
        <begin position="87"/>
        <end position="415"/>
    </location>
</feature>
<dbReference type="PANTHER" id="PTHR30290">
    <property type="entry name" value="PERIPLASMIC BINDING COMPONENT OF ABC TRANSPORTER"/>
    <property type="match status" value="1"/>
</dbReference>
<dbReference type="EMBL" id="LXEY01000014">
    <property type="protein sequence ID" value="OAV62079.1"/>
    <property type="molecule type" value="Genomic_DNA"/>
</dbReference>
<gene>
    <name evidence="5" type="ORF">A6F49_07190</name>
</gene>
<keyword evidence="3" id="KW-0732">Signal</keyword>
<dbReference type="GO" id="GO:0042597">
    <property type="term" value="C:periplasmic space"/>
    <property type="evidence" value="ECO:0007669"/>
    <property type="project" value="UniProtKB-ARBA"/>
</dbReference>
<sequence length="516" mass="56852">MPFSRRTLLGGVLGLGALGTLTACNTGPLVEYRTDSGPVQGGILRVGLTGGDAADTLDAHIPTNSADTARCVNLYEPLLRRNDDYELEYRLAESFEPNTDATVWTVVLREGLKFSDGSAITSDAVKATIARITDPDDPKNGAAMLTHVSDVVVVNDRTVNIELSAADAELDDAFSQYQMGIVPVDYDPSDPVSSGAFKLKDFVPAQSTVLERNEHHFEGPAHLDEVHLLNFSENDAMINALLSTQVDALAQLPPALAKVLRADERLRVLDSETGMWLPFTMRVDVAPFDDVRVRQAFRLAIDRQQMVDQVFSGHGFVGNDMYAVFDPAYPQDLPQREQDIAQAKQLLAEAGYPDGISVELVAAPIQSGAVEAAQVFAQQAAAAGINISIRRLDETAFWENYLEWDFALSFWYTRNFLAQTSQSTVEGAPFNETHWLDADYAAAVAAARAERDDEQRYAMIRQQQQRLYEEGGYIIWGFFNQVDAYHSYVVGLQENATGSPLGGYNFHRVWIAEVAE</sequence>
<dbReference type="GO" id="GO:0043190">
    <property type="term" value="C:ATP-binding cassette (ABC) transporter complex"/>
    <property type="evidence" value="ECO:0007669"/>
    <property type="project" value="InterPro"/>
</dbReference>
<keyword evidence="6" id="KW-1185">Reference proteome</keyword>
<dbReference type="PIRSF" id="PIRSF002741">
    <property type="entry name" value="MppA"/>
    <property type="match status" value="1"/>
</dbReference>
<dbReference type="Proteomes" id="UP000078292">
    <property type="component" value="Unassembled WGS sequence"/>
</dbReference>
<comment type="subcellular location">
    <subcellularLocation>
        <location evidence="1">Cell membrane</location>
        <topology evidence="1">Lipid-anchor</topology>
    </subcellularLocation>
</comment>
<dbReference type="PROSITE" id="PS51257">
    <property type="entry name" value="PROKAR_LIPOPROTEIN"/>
    <property type="match status" value="1"/>
</dbReference>
<comment type="caution">
    <text evidence="5">The sequence shown here is derived from an EMBL/GenBank/DDBJ whole genome shotgun (WGS) entry which is preliminary data.</text>
</comment>
<dbReference type="InterPro" id="IPR006311">
    <property type="entry name" value="TAT_signal"/>
</dbReference>
<evidence type="ECO:0000313" key="5">
    <source>
        <dbReference type="EMBL" id="OAV62079.1"/>
    </source>
</evidence>
<dbReference type="AlphaFoldDB" id="A0A1B7M117"/>
<dbReference type="PROSITE" id="PS01040">
    <property type="entry name" value="SBP_BACTERIAL_5"/>
    <property type="match status" value="1"/>
</dbReference>
<evidence type="ECO:0000256" key="1">
    <source>
        <dbReference type="ARBA" id="ARBA00004193"/>
    </source>
</evidence>
<dbReference type="InterPro" id="IPR030678">
    <property type="entry name" value="Peptide/Ni-bd"/>
</dbReference>
<name>A0A1B7M117_9MICC</name>
<evidence type="ECO:0000259" key="4">
    <source>
        <dbReference type="Pfam" id="PF00496"/>
    </source>
</evidence>
<dbReference type="CDD" id="cd08503">
    <property type="entry name" value="PBP2_NikA_DppA_OppA_like_17"/>
    <property type="match status" value="1"/>
</dbReference>
<dbReference type="Gene3D" id="3.10.105.10">
    <property type="entry name" value="Dipeptide-binding Protein, Domain 3"/>
    <property type="match status" value="1"/>
</dbReference>
<dbReference type="SUPFAM" id="SSF53850">
    <property type="entry name" value="Periplasmic binding protein-like II"/>
    <property type="match status" value="1"/>
</dbReference>
<dbReference type="PROSITE" id="PS51318">
    <property type="entry name" value="TAT"/>
    <property type="match status" value="1"/>
</dbReference>
<accession>A0A1B7M117</accession>
<dbReference type="InterPro" id="IPR000914">
    <property type="entry name" value="SBP_5_dom"/>
</dbReference>
<dbReference type="GO" id="GO:1904680">
    <property type="term" value="F:peptide transmembrane transporter activity"/>
    <property type="evidence" value="ECO:0007669"/>
    <property type="project" value="TreeGrafter"/>
</dbReference>
<dbReference type="Pfam" id="PF00496">
    <property type="entry name" value="SBP_bac_5"/>
    <property type="match status" value="1"/>
</dbReference>
<reference evidence="5 6" key="1">
    <citation type="submission" date="2016-04" db="EMBL/GenBank/DDBJ databases">
        <title>First whole genome shotgun sequence of the bacterium Enteractinococcus sp. strain UASWS1574.</title>
        <authorList>
            <person name="Crovadore J."/>
            <person name="Chablais R."/>
            <person name="Lefort F."/>
        </authorList>
    </citation>
    <scope>NUCLEOTIDE SEQUENCE [LARGE SCALE GENOMIC DNA]</scope>
    <source>
        <strain evidence="5 6">UASWS1574</strain>
    </source>
</reference>
<dbReference type="Gene3D" id="3.40.190.10">
    <property type="entry name" value="Periplasmic binding protein-like II"/>
    <property type="match status" value="1"/>
</dbReference>
<organism evidence="5 6">
    <name type="scientific">Enteractinococcus helveticum</name>
    <dbReference type="NCBI Taxonomy" id="1837282"/>
    <lineage>
        <taxon>Bacteria</taxon>
        <taxon>Bacillati</taxon>
        <taxon>Actinomycetota</taxon>
        <taxon>Actinomycetes</taxon>
        <taxon>Micrococcales</taxon>
        <taxon>Micrococcaceae</taxon>
    </lineage>
</organism>
<comment type="similarity">
    <text evidence="2">Belongs to the bacterial solute-binding protein 5 family.</text>
</comment>